<accession>A0A8H2WFW5</accession>
<dbReference type="GO" id="GO:0004674">
    <property type="term" value="F:protein serine/threonine kinase activity"/>
    <property type="evidence" value="ECO:0007669"/>
    <property type="project" value="TreeGrafter"/>
</dbReference>
<evidence type="ECO:0000313" key="4">
    <source>
        <dbReference type="EMBL" id="CAE6376723.1"/>
    </source>
</evidence>
<dbReference type="SMART" id="SM00220">
    <property type="entry name" value="S_TKc"/>
    <property type="match status" value="1"/>
</dbReference>
<proteinExistence type="predicted"/>
<dbReference type="InterPro" id="IPR000719">
    <property type="entry name" value="Prot_kinase_dom"/>
</dbReference>
<dbReference type="AlphaFoldDB" id="A0A8H2WFW5"/>
<protein>
    <recommendedName>
        <fullName evidence="3">Protein kinase domain-containing protein</fullName>
    </recommendedName>
</protein>
<dbReference type="InterPro" id="IPR001245">
    <property type="entry name" value="Ser-Thr/Tyr_kinase_cat_dom"/>
</dbReference>
<dbReference type="EMBL" id="CAJMWS010000189">
    <property type="protein sequence ID" value="CAE6376723.1"/>
    <property type="molecule type" value="Genomic_DNA"/>
</dbReference>
<gene>
    <name evidence="4" type="ORF">RDB_LOCUS30014</name>
</gene>
<evidence type="ECO:0000256" key="1">
    <source>
        <dbReference type="ARBA" id="ARBA00022741"/>
    </source>
</evidence>
<feature type="domain" description="Protein kinase" evidence="3">
    <location>
        <begin position="51"/>
        <end position="319"/>
    </location>
</feature>
<dbReference type="Gene3D" id="1.10.510.10">
    <property type="entry name" value="Transferase(Phosphotransferase) domain 1"/>
    <property type="match status" value="1"/>
</dbReference>
<dbReference type="InterPro" id="IPR008271">
    <property type="entry name" value="Ser/Thr_kinase_AS"/>
</dbReference>
<dbReference type="InterPro" id="IPR051681">
    <property type="entry name" value="Ser/Thr_Kinases-Pseudokinases"/>
</dbReference>
<dbReference type="PANTHER" id="PTHR44329:SF298">
    <property type="entry name" value="MIXED LINEAGE KINASE DOMAIN-LIKE PROTEIN"/>
    <property type="match status" value="1"/>
</dbReference>
<dbReference type="Proteomes" id="UP000663846">
    <property type="component" value="Unassembled WGS sequence"/>
</dbReference>
<name>A0A8H2WFW5_9AGAM</name>
<dbReference type="GO" id="GO:0005524">
    <property type="term" value="F:ATP binding"/>
    <property type="evidence" value="ECO:0007669"/>
    <property type="project" value="UniProtKB-KW"/>
</dbReference>
<dbReference type="PROSITE" id="PS50011">
    <property type="entry name" value="PROTEIN_KINASE_DOM"/>
    <property type="match status" value="1"/>
</dbReference>
<sequence>MPILSPPHCAGVSTPRGGASLISRRMAASEVVFHLVAHGCRDLSSMIDLPTFSDNPMSQGGFSDVYQGYLSDATRLQVAVKTLRISDIDQDPEHLKRTARELHTWSKCRHPNIVPLLGLAIFRGRIGMVSRWMEKGSLPHYLQRSPNADRHSLCVQICEGLSYLHRIGITHGDLKGANILVSDEGTPALTDFGNSLLMDATMKLTQREGETCSTSLTLRWSAPELITGTRPHTTASDVYALGMTILETISGKHPYYGKSDTTVMFLVVMKKEPPERPEGITVGHVSTDKIWELLLRCWSHEPEARPSAVMVTETANEGA</sequence>
<reference evidence="4" key="1">
    <citation type="submission" date="2021-01" db="EMBL/GenBank/DDBJ databases">
        <authorList>
            <person name="Kaushik A."/>
        </authorList>
    </citation>
    <scope>NUCLEOTIDE SEQUENCE</scope>
    <source>
        <strain evidence="4">AG1-1C</strain>
    </source>
</reference>
<comment type="caution">
    <text evidence="4">The sequence shown here is derived from an EMBL/GenBank/DDBJ whole genome shotgun (WGS) entry which is preliminary data.</text>
</comment>
<dbReference type="PRINTS" id="PR00109">
    <property type="entry name" value="TYRKINASE"/>
</dbReference>
<keyword evidence="1" id="KW-0547">Nucleotide-binding</keyword>
<dbReference type="InterPro" id="IPR011009">
    <property type="entry name" value="Kinase-like_dom_sf"/>
</dbReference>
<dbReference type="PROSITE" id="PS00108">
    <property type="entry name" value="PROTEIN_KINASE_ST"/>
    <property type="match status" value="1"/>
</dbReference>
<organism evidence="4 5">
    <name type="scientific">Rhizoctonia solani</name>
    <dbReference type="NCBI Taxonomy" id="456999"/>
    <lineage>
        <taxon>Eukaryota</taxon>
        <taxon>Fungi</taxon>
        <taxon>Dikarya</taxon>
        <taxon>Basidiomycota</taxon>
        <taxon>Agaricomycotina</taxon>
        <taxon>Agaricomycetes</taxon>
        <taxon>Cantharellales</taxon>
        <taxon>Ceratobasidiaceae</taxon>
        <taxon>Rhizoctonia</taxon>
    </lineage>
</organism>
<evidence type="ECO:0000259" key="3">
    <source>
        <dbReference type="PROSITE" id="PS50011"/>
    </source>
</evidence>
<keyword evidence="2" id="KW-0067">ATP-binding</keyword>
<evidence type="ECO:0000313" key="5">
    <source>
        <dbReference type="Proteomes" id="UP000663846"/>
    </source>
</evidence>
<evidence type="ECO:0000256" key="2">
    <source>
        <dbReference type="ARBA" id="ARBA00022840"/>
    </source>
</evidence>
<dbReference type="SUPFAM" id="SSF56112">
    <property type="entry name" value="Protein kinase-like (PK-like)"/>
    <property type="match status" value="1"/>
</dbReference>
<dbReference type="Pfam" id="PF07714">
    <property type="entry name" value="PK_Tyr_Ser-Thr"/>
    <property type="match status" value="1"/>
</dbReference>
<dbReference type="PANTHER" id="PTHR44329">
    <property type="entry name" value="SERINE/THREONINE-PROTEIN KINASE TNNI3K-RELATED"/>
    <property type="match status" value="1"/>
</dbReference>